<dbReference type="GO" id="GO:0006313">
    <property type="term" value="P:DNA transposition"/>
    <property type="evidence" value="ECO:0007669"/>
    <property type="project" value="InterPro"/>
</dbReference>
<dbReference type="GO" id="GO:0003677">
    <property type="term" value="F:DNA binding"/>
    <property type="evidence" value="ECO:0007669"/>
    <property type="project" value="InterPro"/>
</dbReference>
<sequence length="216" mass="24335">MSHPLVIAYHLVWTVYGSWLPNDPRGSGSRTVRFDPLADLGDIHLGRKRVQPPRREVREFYDHAADLLKHPVLDLDKAARAIVGAALGEVVAAERYTCYACAVMPDHVHLLVRKHRHTAEEMVTTLAAASRAGLVEAGCRDPAHPTWTAGVGWRGFLEHPEDVRRTIGYIERNPLSLRLPVQRWPFVVPYDDWPLHAGHSPNSPYVKRLRAAGRYP</sequence>
<dbReference type="AlphaFoldDB" id="A0A517XLR1"/>
<reference evidence="1 2" key="1">
    <citation type="submission" date="2019-02" db="EMBL/GenBank/DDBJ databases">
        <title>Deep-cultivation of Planctomycetes and their phenomic and genomic characterization uncovers novel biology.</title>
        <authorList>
            <person name="Wiegand S."/>
            <person name="Jogler M."/>
            <person name="Boedeker C."/>
            <person name="Pinto D."/>
            <person name="Vollmers J."/>
            <person name="Rivas-Marin E."/>
            <person name="Kohn T."/>
            <person name="Peeters S.H."/>
            <person name="Heuer A."/>
            <person name="Rast P."/>
            <person name="Oberbeckmann S."/>
            <person name="Bunk B."/>
            <person name="Jeske O."/>
            <person name="Meyerdierks A."/>
            <person name="Storesund J.E."/>
            <person name="Kallscheuer N."/>
            <person name="Luecker S."/>
            <person name="Lage O.M."/>
            <person name="Pohl T."/>
            <person name="Merkel B.J."/>
            <person name="Hornburger P."/>
            <person name="Mueller R.-W."/>
            <person name="Bruemmer F."/>
            <person name="Labrenz M."/>
            <person name="Spormann A.M."/>
            <person name="Op den Camp H."/>
            <person name="Overmann J."/>
            <person name="Amann R."/>
            <person name="Jetten M.S.M."/>
            <person name="Mascher T."/>
            <person name="Medema M.H."/>
            <person name="Devos D.P."/>
            <person name="Kaster A.-K."/>
            <person name="Ovreas L."/>
            <person name="Rohde M."/>
            <person name="Galperin M.Y."/>
            <person name="Jogler C."/>
        </authorList>
    </citation>
    <scope>NUCLEOTIDE SEQUENCE [LARGE SCALE GENOMIC DNA]</scope>
    <source>
        <strain evidence="1 2">ETA_A1</strain>
    </source>
</reference>
<dbReference type="GO" id="GO:0004803">
    <property type="term" value="F:transposase activity"/>
    <property type="evidence" value="ECO:0007669"/>
    <property type="project" value="InterPro"/>
</dbReference>
<name>A0A517XLR1_9BACT</name>
<dbReference type="KEGG" id="uli:ETAA1_03380"/>
<dbReference type="OrthoDB" id="274904at2"/>
<evidence type="ECO:0008006" key="3">
    <source>
        <dbReference type="Google" id="ProtNLM"/>
    </source>
</evidence>
<evidence type="ECO:0000313" key="2">
    <source>
        <dbReference type="Proteomes" id="UP000319576"/>
    </source>
</evidence>
<dbReference type="Gene3D" id="3.30.70.1290">
    <property type="entry name" value="Transposase IS200-like"/>
    <property type="match status" value="1"/>
</dbReference>
<gene>
    <name evidence="1" type="ORF">ETAA1_03380</name>
</gene>
<keyword evidence="2" id="KW-1185">Reference proteome</keyword>
<dbReference type="InterPro" id="IPR036515">
    <property type="entry name" value="Transposase_17_sf"/>
</dbReference>
<protein>
    <recommendedName>
        <fullName evidence="3">Transposase IS200-like domain-containing protein</fullName>
    </recommendedName>
</protein>
<dbReference type="SUPFAM" id="SSF143422">
    <property type="entry name" value="Transposase IS200-like"/>
    <property type="match status" value="1"/>
</dbReference>
<accession>A0A517XLR1</accession>
<dbReference type="RefSeq" id="WP_145233755.1">
    <property type="nucleotide sequence ID" value="NZ_CP036273.1"/>
</dbReference>
<organism evidence="1 2">
    <name type="scientific">Urbifossiella limnaea</name>
    <dbReference type="NCBI Taxonomy" id="2528023"/>
    <lineage>
        <taxon>Bacteria</taxon>
        <taxon>Pseudomonadati</taxon>
        <taxon>Planctomycetota</taxon>
        <taxon>Planctomycetia</taxon>
        <taxon>Gemmatales</taxon>
        <taxon>Gemmataceae</taxon>
        <taxon>Urbifossiella</taxon>
    </lineage>
</organism>
<dbReference type="EMBL" id="CP036273">
    <property type="protein sequence ID" value="QDU18450.1"/>
    <property type="molecule type" value="Genomic_DNA"/>
</dbReference>
<dbReference type="Proteomes" id="UP000319576">
    <property type="component" value="Chromosome"/>
</dbReference>
<proteinExistence type="predicted"/>
<evidence type="ECO:0000313" key="1">
    <source>
        <dbReference type="EMBL" id="QDU18450.1"/>
    </source>
</evidence>